<dbReference type="InterPro" id="IPR001841">
    <property type="entry name" value="Znf_RING"/>
</dbReference>
<keyword evidence="10" id="KW-0862">Zinc</keyword>
<keyword evidence="21" id="KW-1185">Reference proteome</keyword>
<comment type="subcellular location">
    <subcellularLocation>
        <location evidence="1">Peroxisome membrane</location>
        <topology evidence="1">Multi-pass membrane protein</topology>
    </subcellularLocation>
</comment>
<evidence type="ECO:0000256" key="8">
    <source>
        <dbReference type="ARBA" id="ARBA00022771"/>
    </source>
</evidence>
<keyword evidence="11" id="KW-0653">Protein transport</keyword>
<gene>
    <name evidence="20" type="ORF">QCA50_000067</name>
</gene>
<evidence type="ECO:0000256" key="11">
    <source>
        <dbReference type="ARBA" id="ARBA00022927"/>
    </source>
</evidence>
<evidence type="ECO:0000256" key="14">
    <source>
        <dbReference type="ARBA" id="ARBA00023140"/>
    </source>
</evidence>
<dbReference type="EMBL" id="JASBNA010000001">
    <property type="protein sequence ID" value="KAK7695431.1"/>
    <property type="molecule type" value="Genomic_DNA"/>
</dbReference>
<dbReference type="Proteomes" id="UP001385951">
    <property type="component" value="Unassembled WGS sequence"/>
</dbReference>
<evidence type="ECO:0000256" key="2">
    <source>
        <dbReference type="ARBA" id="ARBA00004906"/>
    </source>
</evidence>
<name>A0AAW0GZF2_9APHY</name>
<dbReference type="PANTHER" id="PTHR48178:SF1">
    <property type="entry name" value="PEROXISOME BIOGENESIS FACTOR 2"/>
    <property type="match status" value="1"/>
</dbReference>
<evidence type="ECO:0000256" key="9">
    <source>
        <dbReference type="ARBA" id="ARBA00022786"/>
    </source>
</evidence>
<evidence type="ECO:0000256" key="12">
    <source>
        <dbReference type="ARBA" id="ARBA00022989"/>
    </source>
</evidence>
<evidence type="ECO:0000256" key="13">
    <source>
        <dbReference type="ARBA" id="ARBA00023136"/>
    </source>
</evidence>
<dbReference type="SMART" id="SM00184">
    <property type="entry name" value="RING"/>
    <property type="match status" value="1"/>
</dbReference>
<keyword evidence="8" id="KW-0863">Zinc-finger</keyword>
<keyword evidence="12" id="KW-1133">Transmembrane helix</keyword>
<dbReference type="PROSITE" id="PS00518">
    <property type="entry name" value="ZF_RING_1"/>
    <property type="match status" value="1"/>
</dbReference>
<dbReference type="InterPro" id="IPR025654">
    <property type="entry name" value="PEX2/10"/>
</dbReference>
<feature type="region of interest" description="Disordered" evidence="18">
    <location>
        <begin position="314"/>
        <end position="340"/>
    </location>
</feature>
<evidence type="ECO:0000256" key="16">
    <source>
        <dbReference type="ARBA" id="ARBA00034438"/>
    </source>
</evidence>
<evidence type="ECO:0000256" key="6">
    <source>
        <dbReference type="ARBA" id="ARBA00022692"/>
    </source>
</evidence>
<protein>
    <recommendedName>
        <fullName evidence="17">RING-type E3 ubiquitin transferase (cysteine targeting)</fullName>
        <ecNumber evidence="17">2.3.2.36</ecNumber>
    </recommendedName>
    <alternativeName>
        <fullName evidence="15">Peroxin-2</fullName>
    </alternativeName>
</protein>
<accession>A0AAW0GZF2</accession>
<comment type="pathway">
    <text evidence="2">Protein modification; protein ubiquitination.</text>
</comment>
<comment type="similarity">
    <text evidence="3">Belongs to the pex2/pex10/pex12 family.</text>
</comment>
<evidence type="ECO:0000259" key="19">
    <source>
        <dbReference type="SMART" id="SM00184"/>
    </source>
</evidence>
<sequence>MSSPSWQQVWEEAQPRLSSIQESLRTGGSPSERIIRVGQLDAELLDQELVQLLQEPVGKALNMINTSFKAQYHAELTLLIQLILYKFSVWDSGASYGARLQGLRYKSSNSRWRSGLPLRSLLIHGSLTMLVPYIHTRIREHALSNAWPDAPSSDRRRIAWEMLTKLESTHGLFTLLNFVAFLWNGRYRTLVDRLLGLQLVPAQRLTKREVSYEFMNRQMVWHAFTEFLLFLLPLINTRALHRRISRLTSQLTLSSLLPSPIQSALGLSHDSQSLEKSRVRKGKYWSLPLDQCAICHNDATLNVTNATDALNTLSTPTYTSTSSDPPEESTNAAEEPPPYPISTPYVTSCGHTYCYVCLTTRMVRTADDRTGVGPGGTRWECLRCGDGVIGVDRVEVEVEGSDSEFGSSISMGGIDYTDEYDSSNMEFTDMSGSVVSSNDEHSS</sequence>
<dbReference type="EC" id="2.3.2.36" evidence="17"/>
<evidence type="ECO:0000256" key="5">
    <source>
        <dbReference type="ARBA" id="ARBA00022679"/>
    </source>
</evidence>
<evidence type="ECO:0000256" key="4">
    <source>
        <dbReference type="ARBA" id="ARBA00022448"/>
    </source>
</evidence>
<comment type="catalytic activity">
    <reaction evidence="16">
        <text>[E2 ubiquitin-conjugating enzyme]-S-ubiquitinyl-L-cysteine + [acceptor protein]-L-cysteine = [E2 ubiquitin-conjugating enzyme]-L-cysteine + [acceptor protein]-S-ubiquitinyl-L-cysteine.</text>
        <dbReference type="EC" id="2.3.2.36"/>
    </reaction>
</comment>
<feature type="compositionally biased region" description="Polar residues" evidence="18">
    <location>
        <begin position="422"/>
        <end position="437"/>
    </location>
</feature>
<reference evidence="20 21" key="1">
    <citation type="submission" date="2022-09" db="EMBL/GenBank/DDBJ databases">
        <authorList>
            <person name="Palmer J.M."/>
        </authorList>
    </citation>
    <scope>NUCLEOTIDE SEQUENCE [LARGE SCALE GENOMIC DNA]</scope>
    <source>
        <strain evidence="20 21">DSM 7382</strain>
    </source>
</reference>
<dbReference type="Pfam" id="PF04757">
    <property type="entry name" value="Pex2_Pex12"/>
    <property type="match status" value="1"/>
</dbReference>
<proteinExistence type="inferred from homology"/>
<evidence type="ECO:0000256" key="7">
    <source>
        <dbReference type="ARBA" id="ARBA00022723"/>
    </source>
</evidence>
<dbReference type="InterPro" id="IPR006845">
    <property type="entry name" value="Pex_N"/>
</dbReference>
<organism evidence="20 21">
    <name type="scientific">Cerrena zonata</name>
    <dbReference type="NCBI Taxonomy" id="2478898"/>
    <lineage>
        <taxon>Eukaryota</taxon>
        <taxon>Fungi</taxon>
        <taxon>Dikarya</taxon>
        <taxon>Basidiomycota</taxon>
        <taxon>Agaricomycotina</taxon>
        <taxon>Agaricomycetes</taxon>
        <taxon>Polyporales</taxon>
        <taxon>Cerrenaceae</taxon>
        <taxon>Cerrena</taxon>
    </lineage>
</organism>
<evidence type="ECO:0000256" key="15">
    <source>
        <dbReference type="ARBA" id="ARBA00032511"/>
    </source>
</evidence>
<dbReference type="PANTHER" id="PTHR48178">
    <property type="entry name" value="PEROXISOME BIOGENESIS FACTOR 2"/>
    <property type="match status" value="1"/>
</dbReference>
<dbReference type="GO" id="GO:0016567">
    <property type="term" value="P:protein ubiquitination"/>
    <property type="evidence" value="ECO:0007669"/>
    <property type="project" value="UniProtKB-ARBA"/>
</dbReference>
<feature type="domain" description="RING-type" evidence="19">
    <location>
        <begin position="292"/>
        <end position="384"/>
    </location>
</feature>
<keyword evidence="5" id="KW-0808">Transferase</keyword>
<keyword evidence="6" id="KW-0812">Transmembrane</keyword>
<evidence type="ECO:0000313" key="20">
    <source>
        <dbReference type="EMBL" id="KAK7695431.1"/>
    </source>
</evidence>
<evidence type="ECO:0000256" key="1">
    <source>
        <dbReference type="ARBA" id="ARBA00004585"/>
    </source>
</evidence>
<dbReference type="AlphaFoldDB" id="A0AAW0GZF2"/>
<comment type="caution">
    <text evidence="20">The sequence shown here is derived from an EMBL/GenBank/DDBJ whole genome shotgun (WGS) entry which is preliminary data.</text>
</comment>
<evidence type="ECO:0000256" key="10">
    <source>
        <dbReference type="ARBA" id="ARBA00022833"/>
    </source>
</evidence>
<dbReference type="InterPro" id="IPR017907">
    <property type="entry name" value="Znf_RING_CS"/>
</dbReference>
<evidence type="ECO:0000256" key="3">
    <source>
        <dbReference type="ARBA" id="ARBA00008704"/>
    </source>
</evidence>
<evidence type="ECO:0000313" key="21">
    <source>
        <dbReference type="Proteomes" id="UP001385951"/>
    </source>
</evidence>
<dbReference type="GO" id="GO:0016562">
    <property type="term" value="P:protein import into peroxisome matrix, receptor recycling"/>
    <property type="evidence" value="ECO:0007669"/>
    <property type="project" value="UniProtKB-ARBA"/>
</dbReference>
<keyword evidence="4" id="KW-0813">Transport</keyword>
<dbReference type="GO" id="GO:0008270">
    <property type="term" value="F:zinc ion binding"/>
    <property type="evidence" value="ECO:0007669"/>
    <property type="project" value="UniProtKB-KW"/>
</dbReference>
<keyword evidence="13" id="KW-0472">Membrane</keyword>
<feature type="compositionally biased region" description="Low complexity" evidence="18">
    <location>
        <begin position="314"/>
        <end position="330"/>
    </location>
</feature>
<keyword evidence="14" id="KW-0576">Peroxisome</keyword>
<dbReference type="GO" id="GO:0061630">
    <property type="term" value="F:ubiquitin protein ligase activity"/>
    <property type="evidence" value="ECO:0007669"/>
    <property type="project" value="UniProtKB-EC"/>
</dbReference>
<feature type="region of interest" description="Disordered" evidence="18">
    <location>
        <begin position="402"/>
        <end position="443"/>
    </location>
</feature>
<evidence type="ECO:0000256" key="17">
    <source>
        <dbReference type="ARBA" id="ARBA00034523"/>
    </source>
</evidence>
<keyword evidence="7" id="KW-0479">Metal-binding</keyword>
<evidence type="ECO:0000256" key="18">
    <source>
        <dbReference type="SAM" id="MobiDB-lite"/>
    </source>
</evidence>
<keyword evidence="9" id="KW-0833">Ubl conjugation pathway</keyword>
<dbReference type="GO" id="GO:0005778">
    <property type="term" value="C:peroxisomal membrane"/>
    <property type="evidence" value="ECO:0007669"/>
    <property type="project" value="UniProtKB-SubCell"/>
</dbReference>